<feature type="domain" description="FecR protein" evidence="2">
    <location>
        <begin position="113"/>
        <end position="209"/>
    </location>
</feature>
<organism evidence="4 5">
    <name type="scientific">Sphingobacterium spiritivorum</name>
    <name type="common">Flavobacterium spiritivorum</name>
    <dbReference type="NCBI Taxonomy" id="258"/>
    <lineage>
        <taxon>Bacteria</taxon>
        <taxon>Pseudomonadati</taxon>
        <taxon>Bacteroidota</taxon>
        <taxon>Sphingobacteriia</taxon>
        <taxon>Sphingobacteriales</taxon>
        <taxon>Sphingobacteriaceae</taxon>
        <taxon>Sphingobacterium</taxon>
    </lineage>
</organism>
<keyword evidence="1" id="KW-1133">Transmembrane helix</keyword>
<dbReference type="GO" id="GO:0016989">
    <property type="term" value="F:sigma factor antagonist activity"/>
    <property type="evidence" value="ECO:0007669"/>
    <property type="project" value="TreeGrafter"/>
</dbReference>
<dbReference type="PANTHER" id="PTHR30273:SF2">
    <property type="entry name" value="PROTEIN FECR"/>
    <property type="match status" value="1"/>
</dbReference>
<dbReference type="InterPro" id="IPR012373">
    <property type="entry name" value="Ferrdict_sens_TM"/>
</dbReference>
<keyword evidence="1" id="KW-0812">Transmembrane</keyword>
<feature type="transmembrane region" description="Helical" evidence="1">
    <location>
        <begin position="75"/>
        <end position="93"/>
    </location>
</feature>
<sequence>MKTRIFNLLIQRYRDGSATADERQLVDRWYEQLDREQLPEKSISENLQHRIYGEICSHIDGATVRQVGSMISWKFVISIAASLFICLGAMWWMTAQDQIPSQHMVADAEIRVFETIAGERKQVILPDSTVITLNSMTRLKVDIASFNKTNRQLDLLYGEAFFEVRRDTARPFIVTSGALQTQVLGTSFTIRSYKDLPEQTVAVFSGRVQVKRNDQMLGILIKGQQIRYDKSNENSTTESFDLENRNAWITGKTYLNKASFEELALTIRNNYGVTLQTTNTRIADQQYTLSIQKQISLDDLLQVITTVHHNKFRKEGDVVMIY</sequence>
<evidence type="ECO:0000259" key="3">
    <source>
        <dbReference type="Pfam" id="PF16344"/>
    </source>
</evidence>
<evidence type="ECO:0000259" key="2">
    <source>
        <dbReference type="Pfam" id="PF04773"/>
    </source>
</evidence>
<dbReference type="InterPro" id="IPR032508">
    <property type="entry name" value="FecR_C"/>
</dbReference>
<protein>
    <submittedName>
        <fullName evidence="4">Fec operon regulator FecR</fullName>
    </submittedName>
</protein>
<keyword evidence="1" id="KW-0472">Membrane</keyword>
<dbReference type="EMBL" id="UGYW01000002">
    <property type="protein sequence ID" value="SUJ24311.1"/>
    <property type="molecule type" value="Genomic_DNA"/>
</dbReference>
<dbReference type="RefSeq" id="WP_115170945.1">
    <property type="nucleotide sequence ID" value="NZ_UGYW01000002.1"/>
</dbReference>
<evidence type="ECO:0000256" key="1">
    <source>
        <dbReference type="SAM" id="Phobius"/>
    </source>
</evidence>
<evidence type="ECO:0000313" key="4">
    <source>
        <dbReference type="EMBL" id="SUJ24311.1"/>
    </source>
</evidence>
<dbReference type="InterPro" id="IPR006860">
    <property type="entry name" value="FecR"/>
</dbReference>
<dbReference type="Pfam" id="PF04773">
    <property type="entry name" value="FecR"/>
    <property type="match status" value="1"/>
</dbReference>
<gene>
    <name evidence="4" type="ORF">NCTC11388_03479</name>
</gene>
<dbReference type="PIRSF" id="PIRSF018266">
    <property type="entry name" value="FecR"/>
    <property type="match status" value="1"/>
</dbReference>
<dbReference type="Pfam" id="PF16344">
    <property type="entry name" value="FecR_C"/>
    <property type="match status" value="1"/>
</dbReference>
<reference evidence="4 5" key="1">
    <citation type="submission" date="2018-06" db="EMBL/GenBank/DDBJ databases">
        <authorList>
            <consortium name="Pathogen Informatics"/>
            <person name="Doyle S."/>
        </authorList>
    </citation>
    <scope>NUCLEOTIDE SEQUENCE [LARGE SCALE GENOMIC DNA]</scope>
    <source>
        <strain evidence="4 5">NCTC11388</strain>
    </source>
</reference>
<dbReference type="PANTHER" id="PTHR30273">
    <property type="entry name" value="PERIPLASMIC SIGNAL SENSOR AND SIGMA FACTOR ACTIVATOR FECR-RELATED"/>
    <property type="match status" value="1"/>
</dbReference>
<name>A0A380CPK5_SPHSI</name>
<evidence type="ECO:0000313" key="5">
    <source>
        <dbReference type="Proteomes" id="UP000254893"/>
    </source>
</evidence>
<proteinExistence type="predicted"/>
<accession>A0A380CPK5</accession>
<dbReference type="Gene3D" id="3.55.50.30">
    <property type="match status" value="1"/>
</dbReference>
<dbReference type="Gene3D" id="2.60.120.1440">
    <property type="match status" value="1"/>
</dbReference>
<dbReference type="Proteomes" id="UP000254893">
    <property type="component" value="Unassembled WGS sequence"/>
</dbReference>
<dbReference type="AlphaFoldDB" id="A0A380CPK5"/>
<feature type="domain" description="Protein FecR C-terminal" evidence="3">
    <location>
        <begin position="254"/>
        <end position="321"/>
    </location>
</feature>